<keyword evidence="4" id="KW-1185">Reference proteome</keyword>
<accession>A0A6A3CM85</accession>
<feature type="transmembrane region" description="Helical" evidence="1">
    <location>
        <begin position="62"/>
        <end position="81"/>
    </location>
</feature>
<protein>
    <submittedName>
        <fullName evidence="3">Detected protein of confused Function</fullName>
    </submittedName>
</protein>
<evidence type="ECO:0000313" key="4">
    <source>
        <dbReference type="Proteomes" id="UP000436088"/>
    </source>
</evidence>
<dbReference type="InterPro" id="IPR008637">
    <property type="entry name" value="HR_lesion"/>
</dbReference>
<dbReference type="Pfam" id="PF05514">
    <property type="entry name" value="HR_lesion"/>
    <property type="match status" value="1"/>
</dbReference>
<dbReference type="PANTHER" id="PTHR31474:SF1">
    <property type="entry name" value="EXPRESSED PROTEIN"/>
    <property type="match status" value="1"/>
</dbReference>
<proteinExistence type="predicted"/>
<evidence type="ECO:0000256" key="2">
    <source>
        <dbReference type="SAM" id="SignalP"/>
    </source>
</evidence>
<dbReference type="EMBL" id="VEPZ02000223">
    <property type="protein sequence ID" value="KAE8729624.1"/>
    <property type="molecule type" value="Genomic_DNA"/>
</dbReference>
<feature type="signal peptide" evidence="2">
    <location>
        <begin position="1"/>
        <end position="22"/>
    </location>
</feature>
<dbReference type="Proteomes" id="UP000436088">
    <property type="component" value="Unassembled WGS sequence"/>
</dbReference>
<keyword evidence="1" id="KW-0812">Transmembrane</keyword>
<dbReference type="PANTHER" id="PTHR31474">
    <property type="entry name" value="HR-LIKE LESION-INDUCER"/>
    <property type="match status" value="1"/>
</dbReference>
<feature type="chain" id="PRO_5025495768" evidence="2">
    <location>
        <begin position="23"/>
        <end position="162"/>
    </location>
</feature>
<evidence type="ECO:0000256" key="1">
    <source>
        <dbReference type="SAM" id="Phobius"/>
    </source>
</evidence>
<feature type="transmembrane region" description="Helical" evidence="1">
    <location>
        <begin position="88"/>
        <end position="107"/>
    </location>
</feature>
<gene>
    <name evidence="3" type="ORF">F3Y22_tig00003502pilonHSYRG00001</name>
</gene>
<organism evidence="3 4">
    <name type="scientific">Hibiscus syriacus</name>
    <name type="common">Rose of Sharon</name>
    <dbReference type="NCBI Taxonomy" id="106335"/>
    <lineage>
        <taxon>Eukaryota</taxon>
        <taxon>Viridiplantae</taxon>
        <taxon>Streptophyta</taxon>
        <taxon>Embryophyta</taxon>
        <taxon>Tracheophyta</taxon>
        <taxon>Spermatophyta</taxon>
        <taxon>Magnoliopsida</taxon>
        <taxon>eudicotyledons</taxon>
        <taxon>Gunneridae</taxon>
        <taxon>Pentapetalae</taxon>
        <taxon>rosids</taxon>
        <taxon>malvids</taxon>
        <taxon>Malvales</taxon>
        <taxon>Malvaceae</taxon>
        <taxon>Malvoideae</taxon>
        <taxon>Hibiscus</taxon>
    </lineage>
</organism>
<reference evidence="3" key="1">
    <citation type="submission" date="2019-09" db="EMBL/GenBank/DDBJ databases">
        <title>Draft genome information of white flower Hibiscus syriacus.</title>
        <authorList>
            <person name="Kim Y.-M."/>
        </authorList>
    </citation>
    <scope>NUCLEOTIDE SEQUENCE [LARGE SCALE GENOMIC DNA]</scope>
    <source>
        <strain evidence="3">YM2019G1</strain>
    </source>
</reference>
<sequence length="162" mass="18331">MGFVSFVGRVLFALAFLLSAWQEFNELGDDGGPAAKALKPKFDVFSKTVSAHTGVQVPKFDIKYLVAASIAFKGVGGILLHWALVSELIFWFVLQQLIVTPILYDFYNYDTEQKEFGIHFTKFTQNLALLGALFFFIGMKNSMPKRRLKKKGEEEHIITWTA</sequence>
<name>A0A6A3CM85_HIBSY</name>
<keyword evidence="1" id="KW-0472">Membrane</keyword>
<keyword evidence="2" id="KW-0732">Signal</keyword>
<keyword evidence="1" id="KW-1133">Transmembrane helix</keyword>
<dbReference type="AlphaFoldDB" id="A0A6A3CM85"/>
<evidence type="ECO:0000313" key="3">
    <source>
        <dbReference type="EMBL" id="KAE8729624.1"/>
    </source>
</evidence>
<feature type="transmembrane region" description="Helical" evidence="1">
    <location>
        <begin position="127"/>
        <end position="143"/>
    </location>
</feature>
<comment type="caution">
    <text evidence="3">The sequence shown here is derived from an EMBL/GenBank/DDBJ whole genome shotgun (WGS) entry which is preliminary data.</text>
</comment>